<dbReference type="EMBL" id="JAKWBI020000336">
    <property type="protein sequence ID" value="KAJ2896377.1"/>
    <property type="molecule type" value="Genomic_DNA"/>
</dbReference>
<evidence type="ECO:0000313" key="2">
    <source>
        <dbReference type="Proteomes" id="UP001201980"/>
    </source>
</evidence>
<keyword evidence="2" id="KW-1185">Reference proteome</keyword>
<protein>
    <submittedName>
        <fullName evidence="1">Uncharacterized protein</fullName>
    </submittedName>
</protein>
<accession>A0AAD5WNW8</accession>
<comment type="caution">
    <text evidence="1">The sequence shown here is derived from an EMBL/GenBank/DDBJ whole genome shotgun (WGS) entry which is preliminary data.</text>
</comment>
<evidence type="ECO:0000313" key="1">
    <source>
        <dbReference type="EMBL" id="KAJ2896377.1"/>
    </source>
</evidence>
<reference evidence="1" key="1">
    <citation type="submission" date="2022-07" db="EMBL/GenBank/DDBJ databases">
        <title>Draft genome sequence of Zalerion maritima ATCC 34329, a (micro)plastics degrading marine fungus.</title>
        <authorList>
            <person name="Paco A."/>
            <person name="Goncalves M.F.M."/>
            <person name="Rocha-Santos T.A.P."/>
            <person name="Alves A."/>
        </authorList>
    </citation>
    <scope>NUCLEOTIDE SEQUENCE</scope>
    <source>
        <strain evidence="1">ATCC 34329</strain>
    </source>
</reference>
<sequence>MLELAGSSRIAAIEAASKDNVALIYSDSKIQICRASCLFNPHALITKEHGNMIDDASKCFPLRDDIVVGGLNTWHVVDWDRRWVGSVTMDGEQGDDSLAIEHFSRYSQYLSPEIYRIHVSHTGENISKVKLDHPVAP</sequence>
<gene>
    <name evidence="1" type="ORF">MKZ38_005602</name>
</gene>
<dbReference type="Proteomes" id="UP001201980">
    <property type="component" value="Unassembled WGS sequence"/>
</dbReference>
<name>A0AAD5WNW8_9PEZI</name>
<proteinExistence type="predicted"/>
<organism evidence="1 2">
    <name type="scientific">Zalerion maritima</name>
    <dbReference type="NCBI Taxonomy" id="339359"/>
    <lineage>
        <taxon>Eukaryota</taxon>
        <taxon>Fungi</taxon>
        <taxon>Dikarya</taxon>
        <taxon>Ascomycota</taxon>
        <taxon>Pezizomycotina</taxon>
        <taxon>Sordariomycetes</taxon>
        <taxon>Lulworthiomycetidae</taxon>
        <taxon>Lulworthiales</taxon>
        <taxon>Lulworthiaceae</taxon>
        <taxon>Zalerion</taxon>
    </lineage>
</organism>
<dbReference type="AlphaFoldDB" id="A0AAD5WNW8"/>